<evidence type="ECO:0000256" key="3">
    <source>
        <dbReference type="ARBA" id="ARBA00012856"/>
    </source>
</evidence>
<dbReference type="PROSITE" id="PS51330">
    <property type="entry name" value="DHFR_2"/>
    <property type="match status" value="1"/>
</dbReference>
<dbReference type="EMBL" id="VORO01000002">
    <property type="protein sequence ID" value="TXD90860.1"/>
    <property type="molecule type" value="Genomic_DNA"/>
</dbReference>
<dbReference type="Proteomes" id="UP000321578">
    <property type="component" value="Unassembled WGS sequence"/>
</dbReference>
<reference evidence="10 11" key="1">
    <citation type="submission" date="2019-08" db="EMBL/GenBank/DDBJ databases">
        <title>Genomes of Subsaximicrobium wynnwilliamsii strains.</title>
        <authorList>
            <person name="Bowman J.P."/>
        </authorList>
    </citation>
    <scope>NUCLEOTIDE SEQUENCE [LARGE SCALE GENOMIC DNA]</scope>
    <source>
        <strain evidence="10 11">2-80-2</strain>
    </source>
</reference>
<dbReference type="PANTHER" id="PTHR48069">
    <property type="entry name" value="DIHYDROFOLATE REDUCTASE"/>
    <property type="match status" value="1"/>
</dbReference>
<comment type="similarity">
    <text evidence="2">Belongs to the dihydrofolate reductase family.</text>
</comment>
<evidence type="ECO:0000256" key="4">
    <source>
        <dbReference type="ARBA" id="ARBA00022563"/>
    </source>
</evidence>
<gene>
    <name evidence="10" type="ORF">ESY86_02560</name>
</gene>
<keyword evidence="8" id="KW-0812">Transmembrane</keyword>
<keyword evidence="8" id="KW-1133">Transmembrane helix</keyword>
<accession>A0A5C6ZN33</accession>
<feature type="domain" description="DHFR" evidence="9">
    <location>
        <begin position="148"/>
        <end position="308"/>
    </location>
</feature>
<dbReference type="PANTHER" id="PTHR48069:SF3">
    <property type="entry name" value="DIHYDROFOLATE REDUCTASE"/>
    <property type="match status" value="1"/>
</dbReference>
<dbReference type="SUPFAM" id="SSF53597">
    <property type="entry name" value="Dihydrofolate reductase-like"/>
    <property type="match status" value="1"/>
</dbReference>
<evidence type="ECO:0000256" key="8">
    <source>
        <dbReference type="SAM" id="Phobius"/>
    </source>
</evidence>
<keyword evidence="11" id="KW-1185">Reference proteome</keyword>
<dbReference type="Pfam" id="PF13239">
    <property type="entry name" value="2TM"/>
    <property type="match status" value="1"/>
</dbReference>
<dbReference type="RefSeq" id="WP_147084962.1">
    <property type="nucleotide sequence ID" value="NZ_VORM01000001.1"/>
</dbReference>
<dbReference type="GO" id="GO:0006730">
    <property type="term" value="P:one-carbon metabolic process"/>
    <property type="evidence" value="ECO:0007669"/>
    <property type="project" value="UniProtKB-KW"/>
</dbReference>
<keyword evidence="5" id="KW-0521">NADP</keyword>
<dbReference type="Pfam" id="PF00186">
    <property type="entry name" value="DHFR_1"/>
    <property type="match status" value="1"/>
</dbReference>
<evidence type="ECO:0000256" key="5">
    <source>
        <dbReference type="ARBA" id="ARBA00022857"/>
    </source>
</evidence>
<dbReference type="InterPro" id="IPR024072">
    <property type="entry name" value="DHFR-like_dom_sf"/>
</dbReference>
<evidence type="ECO:0000256" key="7">
    <source>
        <dbReference type="ARBA" id="ARBA00025067"/>
    </source>
</evidence>
<evidence type="ECO:0000313" key="11">
    <source>
        <dbReference type="Proteomes" id="UP000321578"/>
    </source>
</evidence>
<keyword evidence="8" id="KW-0472">Membrane</keyword>
<dbReference type="GO" id="GO:0050661">
    <property type="term" value="F:NADP binding"/>
    <property type="evidence" value="ECO:0007669"/>
    <property type="project" value="InterPro"/>
</dbReference>
<dbReference type="CDD" id="cd00209">
    <property type="entry name" value="DHFR"/>
    <property type="match status" value="1"/>
</dbReference>
<keyword evidence="6" id="KW-0560">Oxidoreductase</keyword>
<feature type="transmembrane region" description="Helical" evidence="8">
    <location>
        <begin position="32"/>
        <end position="55"/>
    </location>
</feature>
<evidence type="ECO:0000256" key="2">
    <source>
        <dbReference type="ARBA" id="ARBA00009539"/>
    </source>
</evidence>
<evidence type="ECO:0000256" key="1">
    <source>
        <dbReference type="ARBA" id="ARBA00004903"/>
    </source>
</evidence>
<comment type="caution">
    <text evidence="10">The sequence shown here is derived from an EMBL/GenBank/DDBJ whole genome shotgun (WGS) entry which is preliminary data.</text>
</comment>
<protein>
    <recommendedName>
        <fullName evidence="3">dihydrofolate reductase</fullName>
        <ecNumber evidence="3">1.5.1.3</ecNumber>
    </recommendedName>
</protein>
<dbReference type="OrthoDB" id="9804315at2"/>
<dbReference type="GO" id="GO:0046655">
    <property type="term" value="P:folic acid metabolic process"/>
    <property type="evidence" value="ECO:0007669"/>
    <property type="project" value="TreeGrafter"/>
</dbReference>
<dbReference type="Gene3D" id="3.40.430.10">
    <property type="entry name" value="Dihydrofolate Reductase, subunit A"/>
    <property type="match status" value="1"/>
</dbReference>
<comment type="pathway">
    <text evidence="1">Cofactor biosynthesis; tetrahydrofolate biosynthesis; 5,6,7,8-tetrahydrofolate from 7,8-dihydrofolate: step 1/1.</text>
</comment>
<evidence type="ECO:0000256" key="6">
    <source>
        <dbReference type="ARBA" id="ARBA00023002"/>
    </source>
</evidence>
<evidence type="ECO:0000259" key="9">
    <source>
        <dbReference type="PROSITE" id="PS51330"/>
    </source>
</evidence>
<dbReference type="PRINTS" id="PR00070">
    <property type="entry name" value="DHFR"/>
</dbReference>
<sequence>MFGKKKPIPQIDKTQLALIKNAERRIKQKKRLYIHFVIFLIGSVLLIVANTVLNIGQEFKIFGLDWFVIAIIVWFVLFIYHFISVFIINKFMGRDWEDQQRDLLVAKQEERIEKLKQEYLAKESKVAKSQAFDASAKSSAPFQKKKSELTLIAAAGEDNGIGKDGDLIWHLGDDLKRFKNLTSGHCIIMGRKTFESFKNPLPNRTHIVITRQDNYAVPSGVIVVHNLDDALDAARKDAQPFIIGGGEIYRQAIGMADKIELTRVHGNFPTADTFFPEIDGFIWKETHRKEHSKDNTHNYAFSFLTYERK</sequence>
<feature type="transmembrane region" description="Helical" evidence="8">
    <location>
        <begin position="67"/>
        <end position="88"/>
    </location>
</feature>
<dbReference type="GO" id="GO:0046654">
    <property type="term" value="P:tetrahydrofolate biosynthetic process"/>
    <property type="evidence" value="ECO:0007669"/>
    <property type="project" value="UniProtKB-UniPathway"/>
</dbReference>
<evidence type="ECO:0000313" key="10">
    <source>
        <dbReference type="EMBL" id="TXD90860.1"/>
    </source>
</evidence>
<dbReference type="AlphaFoldDB" id="A0A5C6ZN33"/>
<dbReference type="GO" id="GO:0005829">
    <property type="term" value="C:cytosol"/>
    <property type="evidence" value="ECO:0007669"/>
    <property type="project" value="TreeGrafter"/>
</dbReference>
<dbReference type="UniPathway" id="UPA00077">
    <property type="reaction ID" value="UER00158"/>
</dbReference>
<name>A0A5C6ZN33_9FLAO</name>
<organism evidence="10 11">
    <name type="scientific">Subsaximicrobium wynnwilliamsii</name>
    <dbReference type="NCBI Taxonomy" id="291179"/>
    <lineage>
        <taxon>Bacteria</taxon>
        <taxon>Pseudomonadati</taxon>
        <taxon>Bacteroidota</taxon>
        <taxon>Flavobacteriia</taxon>
        <taxon>Flavobacteriales</taxon>
        <taxon>Flavobacteriaceae</taxon>
        <taxon>Subsaximicrobium</taxon>
    </lineage>
</organism>
<proteinExistence type="inferred from homology"/>
<dbReference type="GO" id="GO:0046452">
    <property type="term" value="P:dihydrofolate metabolic process"/>
    <property type="evidence" value="ECO:0007669"/>
    <property type="project" value="TreeGrafter"/>
</dbReference>
<dbReference type="GO" id="GO:0004146">
    <property type="term" value="F:dihydrofolate reductase activity"/>
    <property type="evidence" value="ECO:0007669"/>
    <property type="project" value="UniProtKB-EC"/>
</dbReference>
<comment type="function">
    <text evidence="7">Key enzyme in folate metabolism. Catalyzes an essential reaction for de novo glycine and purine synthesis, and for DNA precursor synthesis.</text>
</comment>
<dbReference type="InterPro" id="IPR012259">
    <property type="entry name" value="DHFR"/>
</dbReference>
<keyword evidence="4" id="KW-0554">One-carbon metabolism</keyword>
<dbReference type="EC" id="1.5.1.3" evidence="3"/>
<dbReference type="InterPro" id="IPR001796">
    <property type="entry name" value="DHFR_dom"/>
</dbReference>
<dbReference type="InterPro" id="IPR025698">
    <property type="entry name" value="2TM_dom"/>
</dbReference>